<dbReference type="Proteomes" id="UP000327157">
    <property type="component" value="Chromosome 3"/>
</dbReference>
<evidence type="ECO:0000256" key="2">
    <source>
        <dbReference type="SAM" id="MobiDB-lite"/>
    </source>
</evidence>
<keyword evidence="4" id="KW-1185">Reference proteome</keyword>
<feature type="region of interest" description="Disordered" evidence="2">
    <location>
        <begin position="852"/>
        <end position="890"/>
    </location>
</feature>
<feature type="compositionally biased region" description="Basic and acidic residues" evidence="2">
    <location>
        <begin position="867"/>
        <end position="883"/>
    </location>
</feature>
<reference evidence="3 4" key="1">
    <citation type="submission" date="2019-09" db="EMBL/GenBank/DDBJ databases">
        <authorList>
            <person name="Ou C."/>
        </authorList>
    </citation>
    <scope>NUCLEOTIDE SEQUENCE [LARGE SCALE GENOMIC DNA]</scope>
    <source>
        <strain evidence="3">S2</strain>
        <tissue evidence="3">Leaf</tissue>
    </source>
</reference>
<protein>
    <submittedName>
        <fullName evidence="3">F-box protein</fullName>
    </submittedName>
</protein>
<dbReference type="InterPro" id="IPR045283">
    <property type="entry name" value="AT3G44326-like"/>
</dbReference>
<comment type="caution">
    <text evidence="3">The sequence shown here is derived from an EMBL/GenBank/DDBJ whole genome shotgun (WGS) entry which is preliminary data.</text>
</comment>
<evidence type="ECO:0000256" key="1">
    <source>
        <dbReference type="SAM" id="Coils"/>
    </source>
</evidence>
<dbReference type="PANTHER" id="PTHR33736">
    <property type="entry name" value="F-BOX PROTEIN-RELATED"/>
    <property type="match status" value="1"/>
</dbReference>
<dbReference type="PANTHER" id="PTHR33736:SF18">
    <property type="entry name" value="F-BOX DOMAIN-CONTAINING PROTEIN"/>
    <property type="match status" value="1"/>
</dbReference>
<dbReference type="SUPFAM" id="SSF81383">
    <property type="entry name" value="F-box domain"/>
    <property type="match status" value="1"/>
</dbReference>
<dbReference type="InterPro" id="IPR036047">
    <property type="entry name" value="F-box-like_dom_sf"/>
</dbReference>
<reference evidence="4" key="2">
    <citation type="submission" date="2019-10" db="EMBL/GenBank/DDBJ databases">
        <title>A de novo genome assembly of a pear dwarfing rootstock.</title>
        <authorList>
            <person name="Wang F."/>
            <person name="Wang J."/>
            <person name="Li S."/>
            <person name="Zhang Y."/>
            <person name="Fang M."/>
            <person name="Ma L."/>
            <person name="Zhao Y."/>
            <person name="Jiang S."/>
        </authorList>
    </citation>
    <scope>NUCLEOTIDE SEQUENCE [LARGE SCALE GENOMIC DNA]</scope>
</reference>
<dbReference type="EMBL" id="SMOL01000402">
    <property type="protein sequence ID" value="KAB2615133.1"/>
    <property type="molecule type" value="Genomic_DNA"/>
</dbReference>
<gene>
    <name evidence="3" type="ORF">D8674_021721</name>
</gene>
<organism evidence="3 4">
    <name type="scientific">Pyrus ussuriensis x Pyrus communis</name>
    <dbReference type="NCBI Taxonomy" id="2448454"/>
    <lineage>
        <taxon>Eukaryota</taxon>
        <taxon>Viridiplantae</taxon>
        <taxon>Streptophyta</taxon>
        <taxon>Embryophyta</taxon>
        <taxon>Tracheophyta</taxon>
        <taxon>Spermatophyta</taxon>
        <taxon>Magnoliopsida</taxon>
        <taxon>eudicotyledons</taxon>
        <taxon>Gunneridae</taxon>
        <taxon>Pentapetalae</taxon>
        <taxon>rosids</taxon>
        <taxon>fabids</taxon>
        <taxon>Rosales</taxon>
        <taxon>Rosaceae</taxon>
        <taxon>Amygdaloideae</taxon>
        <taxon>Maleae</taxon>
        <taxon>Pyrus</taxon>
    </lineage>
</organism>
<sequence length="890" mass="100035">MSFSVPAVDHGDGASISSVHSDIITAHILTRLDGQTLASAACASSELHACSAEEKLWRDVNTTMWPSITDPRVDDLISTFPAGHRSFFSDSFPLLDYSPSQFVFSPSCPTTELISAVDIFYKGQVIFSKVQESETESGWFLCSPFRVDLLDQKETVPTPIRHVGEDQKLLEHLEDNLSLSWIVIDRARKRAANLSSRRAVTVQRHWLTGEIQLRFATILEAEKKGEYVQCGMVVMCKGSEGGELHVREVSMKVEGMEGNHLNGRESLLLLQRAIEGGKRRKEVNGKARFDEYLEMKRERRERKERREKALDMICIVTGARPGAWTWVLGRRSWARACAAVRDARERGRSRGASPLSVGLGRKGKKESRMVTAVNCVALGKLSIPPLVLQVGVHRSYASVLPRDLEFGSTPKTSPDMKKVHIAFEIPPSVPKIDPILEVRVVTKSEDGDSTANVVLWLTLLVEKETSAYMSNREQFARPALREFFDIRALLKPDLLKDIKTCVKCVDGLSKKGSLLTMMQKFVILADEYMRMKQDDAEVAKLEIARQEISDLKYGVAEKEIEVQLLLMHDLKHAISEFWSARVAKDLELLAMHNDFVRLKKVVSRLESKEVELQEVLSTSENLKNELDELQNARTDLIEGNKQLNSEKSSLEDLLKFSFEMAIGGAVEDQATEESSKDHKLLVKLATTLGFQGYAEIVSWSHTSLAIAVGVARLYWLGQVKDSSSREPCGFRKVNKVPPLLLCVRVHLSHASILPRGHIYGVRRLRTCHRLFDHSSKENHDWTRETLEISREWESDSSPRLHVSTAFINEYRKWLWLLSFLCKEKGGIPLQKEIKRIKGEASAHPIGTVELIASGGRRKSSSLLAREPSMEKKPKTSSATHEDATTSPPPD</sequence>
<feature type="coiled-coil region" evidence="1">
    <location>
        <begin position="605"/>
        <end position="646"/>
    </location>
</feature>
<reference evidence="3 4" key="3">
    <citation type="submission" date="2019-11" db="EMBL/GenBank/DDBJ databases">
        <title>A de novo genome assembly of a pear dwarfing rootstock.</title>
        <authorList>
            <person name="Wang F."/>
            <person name="Wang J."/>
            <person name="Li S."/>
            <person name="Zhang Y."/>
            <person name="Fang M."/>
            <person name="Ma L."/>
            <person name="Zhao Y."/>
            <person name="Jiang S."/>
        </authorList>
    </citation>
    <scope>NUCLEOTIDE SEQUENCE [LARGE SCALE GENOMIC DNA]</scope>
    <source>
        <strain evidence="3">S2</strain>
        <tissue evidence="3">Leaf</tissue>
    </source>
</reference>
<dbReference type="OrthoDB" id="671172at2759"/>
<keyword evidence="1" id="KW-0175">Coiled coil</keyword>
<accession>A0A5N5GJW2</accession>
<evidence type="ECO:0000313" key="4">
    <source>
        <dbReference type="Proteomes" id="UP000327157"/>
    </source>
</evidence>
<dbReference type="AlphaFoldDB" id="A0A5N5GJW2"/>
<proteinExistence type="predicted"/>
<evidence type="ECO:0000313" key="3">
    <source>
        <dbReference type="EMBL" id="KAB2615133.1"/>
    </source>
</evidence>
<name>A0A5N5GJW2_9ROSA</name>